<dbReference type="GeneID" id="66579411"/>
<dbReference type="PANTHER" id="PTHR38007">
    <property type="entry name" value="CRISPR SYSTEM CMS PROTEIN CSM5"/>
    <property type="match status" value="1"/>
</dbReference>
<keyword evidence="4" id="KW-0694">RNA-binding</keyword>
<dbReference type="GO" id="GO:0003723">
    <property type="term" value="F:RNA binding"/>
    <property type="evidence" value="ECO:0007669"/>
    <property type="project" value="UniProtKB-KW"/>
</dbReference>
<dbReference type="AlphaFoldDB" id="A0A395W9S4"/>
<dbReference type="RefSeq" id="WP_118324982.1">
    <property type="nucleotide sequence ID" value="NZ_CATXNH010000047.1"/>
</dbReference>
<protein>
    <recommendedName>
        <fullName evidence="3">CRISPR system Cms protein Csm5</fullName>
    </recommendedName>
    <alternativeName>
        <fullName evidence="6">CRISPR type III A-associated protein Csm5</fullName>
    </alternativeName>
</protein>
<feature type="domain" description="CRISPR type III-associated protein" evidence="7">
    <location>
        <begin position="3"/>
        <end position="270"/>
    </location>
</feature>
<dbReference type="InterPro" id="IPR005537">
    <property type="entry name" value="RAMP_III_fam"/>
</dbReference>
<sequence length="381" mass="44784">MRIDVVSPVHVGTGEKNMPFLYDEWKGNYYRYLITDLLLKMPDGLNTYSLYDDLKSFDQSKDTKKKMIDLFRKNVHYKEIKSVYALKKEGNIGNNYVFEQVKALDKPIIPGSTIKGAIENVVIYSFLTDYYDECIKDNLPKKELQSKTDIKKYSNEVTYLSMIFDVDKTECEEFLHDVFSCLLCSDITFNNMSIFEGIRLNKTRPQPICAFECIASNQSSRGNFIQFDSNNRRLDKYEGMSYMEDFISRFQKENIIQACNKFSKDCLKSDFNEKLNSIYEKDTYDYDIHNTVTDTLWYHESETSCYLRVGKNTNWNIKGLGLLFKKMDKDFFKKNFKNLFSPTEEELEDAKMELFPCSRTIYINENEEAFFPGVIKLSFDD</sequence>
<gene>
    <name evidence="8" type="ORF">DWW32_04985</name>
</gene>
<dbReference type="EMBL" id="QRYQ01000006">
    <property type="protein sequence ID" value="RGU92336.1"/>
    <property type="molecule type" value="Genomic_DNA"/>
</dbReference>
<comment type="similarity">
    <text evidence="2">Belongs to the CRISPR-associated Csm5 family.</text>
</comment>
<evidence type="ECO:0000313" key="9">
    <source>
        <dbReference type="Proteomes" id="UP000265489"/>
    </source>
</evidence>
<evidence type="ECO:0000256" key="1">
    <source>
        <dbReference type="ARBA" id="ARBA00003088"/>
    </source>
</evidence>
<accession>A0A395W9S4</accession>
<comment type="caution">
    <text evidence="8">The sequence shown here is derived from an EMBL/GenBank/DDBJ whole genome shotgun (WGS) entry which is preliminary data.</text>
</comment>
<reference evidence="8 9" key="1">
    <citation type="submission" date="2018-08" db="EMBL/GenBank/DDBJ databases">
        <title>A genome reference for cultivated species of the human gut microbiota.</title>
        <authorList>
            <person name="Zou Y."/>
            <person name="Xue W."/>
            <person name="Luo G."/>
        </authorList>
    </citation>
    <scope>NUCLEOTIDE SEQUENCE [LARGE SCALE GENOMIC DNA]</scope>
    <source>
        <strain evidence="8 9">AF15-20</strain>
    </source>
</reference>
<dbReference type="GO" id="GO:0051607">
    <property type="term" value="P:defense response to virus"/>
    <property type="evidence" value="ECO:0007669"/>
    <property type="project" value="UniProtKB-KW"/>
</dbReference>
<dbReference type="Pfam" id="PF03787">
    <property type="entry name" value="RAMPs"/>
    <property type="match status" value="1"/>
</dbReference>
<comment type="function">
    <text evidence="1">This subunit might be involved in maturation of a crRNA intermediate to its mature form.</text>
</comment>
<dbReference type="PANTHER" id="PTHR38007:SF1">
    <property type="entry name" value="CRISPR SYSTEM CMS PROTEIN CSM5"/>
    <property type="match status" value="1"/>
</dbReference>
<evidence type="ECO:0000256" key="3">
    <source>
        <dbReference type="ARBA" id="ARBA00016113"/>
    </source>
</evidence>
<dbReference type="InterPro" id="IPR010173">
    <property type="entry name" value="CRISPR-assoc_Csm5"/>
</dbReference>
<evidence type="ECO:0000313" key="8">
    <source>
        <dbReference type="EMBL" id="RGU92336.1"/>
    </source>
</evidence>
<proteinExistence type="inferred from homology"/>
<evidence type="ECO:0000256" key="2">
    <source>
        <dbReference type="ARBA" id="ARBA00006680"/>
    </source>
</evidence>
<organism evidence="8 9">
    <name type="scientific">Holdemanella biformis</name>
    <dbReference type="NCBI Taxonomy" id="1735"/>
    <lineage>
        <taxon>Bacteria</taxon>
        <taxon>Bacillati</taxon>
        <taxon>Bacillota</taxon>
        <taxon>Erysipelotrichia</taxon>
        <taxon>Erysipelotrichales</taxon>
        <taxon>Erysipelotrichaceae</taxon>
        <taxon>Holdemanella</taxon>
    </lineage>
</organism>
<evidence type="ECO:0000256" key="5">
    <source>
        <dbReference type="ARBA" id="ARBA00023118"/>
    </source>
</evidence>
<name>A0A395W9S4_9FIRM</name>
<dbReference type="Proteomes" id="UP000265489">
    <property type="component" value="Unassembled WGS sequence"/>
</dbReference>
<evidence type="ECO:0000256" key="4">
    <source>
        <dbReference type="ARBA" id="ARBA00022884"/>
    </source>
</evidence>
<evidence type="ECO:0000259" key="7">
    <source>
        <dbReference type="Pfam" id="PF03787"/>
    </source>
</evidence>
<keyword evidence="5" id="KW-0051">Antiviral defense</keyword>
<evidence type="ECO:0000256" key="6">
    <source>
        <dbReference type="ARBA" id="ARBA00031720"/>
    </source>
</evidence>